<evidence type="ECO:0000256" key="1">
    <source>
        <dbReference type="SAM" id="MobiDB-lite"/>
    </source>
</evidence>
<dbReference type="EMBL" id="BAABRN010000038">
    <property type="protein sequence ID" value="GAA5503119.1"/>
    <property type="molecule type" value="Genomic_DNA"/>
</dbReference>
<sequence>MLEAPQNKQKTKTPPAATPKAAPAPAKPVAAKPKPSITKPAAAKPMIGPQLPPKAKLPQRSAKPAVATPPKTSGIMDFFGKKLSGLAKLGSTQLTNIRDQAKNLAVGAKNFAKNPAKAIKAGASAAMTAAFKKTVGVADFAKKKVNQFKTWYATPEGKAKFWKGVALTGVGLATVVSGGALTAPALALAAGISAAGGVGATMVENAVFNAAAKTKASKDKKYTYKQRGLLQGVSAKSIAVDAVVGSLGGPLMKFAGKAVVGTALAVGKGALPAARGLGQLGLAAGKGVARRIVPAGLRDAAQASGSAIKKYALDPSAKFLKKMGAGAKKLASNAQAKVGKAKNWVAQKTAPARQAVGKKLGAANKVVKDGVKALRKKDRRLLTRLKVEMRRSPTVKAAKKAQAFVDGRGNAISKKLVGGKVKAADALDTLSSKTGQKLGQTRVAQQIRGLKESTVKRLDDIVAANPNGNVSKAILEFRASGKAIQTHLNKVWGEASKDLNKDLSRHLGRYGSLQADFKNLAEKGSKELYEQEVTKAKQIVTDRFRTKVEQDFEVIEIAKRVKSGIRITDSVRQQVREQAQISSERAASKSSERLIRQAETFVARHPDTKLEMAALRVQGIESAKKVSEQYFGKEAGKKGLLERTGLMISAPLRKPINERVEKWGKIVEAARSGTPLASVTLVGVDGLSEVMSKQVSEQIKEKVDAKASEWKGEPAKPKKAKEEQVSELHEIEQKTLEEIAPTGSLLEEMWESMQKSLNVKVDDLEAVEDKK</sequence>
<evidence type="ECO:0000313" key="3">
    <source>
        <dbReference type="Proteomes" id="UP001458946"/>
    </source>
</evidence>
<proteinExistence type="predicted"/>
<feature type="region of interest" description="Disordered" evidence="1">
    <location>
        <begin position="706"/>
        <end position="725"/>
    </location>
</feature>
<gene>
    <name evidence="2" type="ORF">Dxin01_02868</name>
</gene>
<comment type="caution">
    <text evidence="2">The sequence shown here is derived from an EMBL/GenBank/DDBJ whole genome shotgun (WGS) entry which is preliminary data.</text>
</comment>
<feature type="compositionally biased region" description="Low complexity" evidence="1">
    <location>
        <begin position="12"/>
        <end position="35"/>
    </location>
</feature>
<keyword evidence="3" id="KW-1185">Reference proteome</keyword>
<evidence type="ECO:0000313" key="2">
    <source>
        <dbReference type="EMBL" id="GAA5503119.1"/>
    </source>
</evidence>
<protein>
    <submittedName>
        <fullName evidence="2">Uncharacterized protein</fullName>
    </submittedName>
</protein>
<reference evidence="2 3" key="1">
    <citation type="submission" date="2024-02" db="EMBL/GenBank/DDBJ databases">
        <title>Deinococcus xinjiangensis NBRC 107630.</title>
        <authorList>
            <person name="Ichikawa N."/>
            <person name="Katano-Makiyama Y."/>
            <person name="Hidaka K."/>
        </authorList>
    </citation>
    <scope>NUCLEOTIDE SEQUENCE [LARGE SCALE GENOMIC DNA]</scope>
    <source>
        <strain evidence="2 3">NBRC 107630</strain>
    </source>
</reference>
<feature type="region of interest" description="Disordered" evidence="1">
    <location>
        <begin position="1"/>
        <end position="70"/>
    </location>
</feature>
<organism evidence="2 3">
    <name type="scientific">Deinococcus xinjiangensis</name>
    <dbReference type="NCBI Taxonomy" id="457454"/>
    <lineage>
        <taxon>Bacteria</taxon>
        <taxon>Thermotogati</taxon>
        <taxon>Deinococcota</taxon>
        <taxon>Deinococci</taxon>
        <taxon>Deinococcales</taxon>
        <taxon>Deinococcaceae</taxon>
        <taxon>Deinococcus</taxon>
    </lineage>
</organism>
<accession>A0ABP9VD01</accession>
<dbReference type="Proteomes" id="UP001458946">
    <property type="component" value="Unassembled WGS sequence"/>
</dbReference>
<dbReference type="RefSeq" id="WP_353543091.1">
    <property type="nucleotide sequence ID" value="NZ_BAABRN010000038.1"/>
</dbReference>
<name>A0ABP9VD01_9DEIO</name>